<dbReference type="InterPro" id="IPR016193">
    <property type="entry name" value="Cytidine_deaminase-like"/>
</dbReference>
<comment type="cofactor">
    <cofactor evidence="1 14 15">
        <name>Zn(2+)</name>
        <dbReference type="ChEBI" id="CHEBI:29105"/>
    </cofactor>
</comment>
<keyword evidence="6 14" id="KW-0479">Metal-binding</keyword>
<accession>A0AA37JT34</accession>
<evidence type="ECO:0000256" key="10">
    <source>
        <dbReference type="ARBA" id="ARBA00049252"/>
    </source>
</evidence>
<dbReference type="Proteomes" id="UP001055091">
    <property type="component" value="Unassembled WGS sequence"/>
</dbReference>
<feature type="domain" description="CMP/dCMP-type deaminase" evidence="16">
    <location>
        <begin position="8"/>
        <end position="140"/>
    </location>
</feature>
<evidence type="ECO:0000313" key="18">
    <source>
        <dbReference type="Proteomes" id="UP001055091"/>
    </source>
</evidence>
<evidence type="ECO:0000259" key="16">
    <source>
        <dbReference type="PROSITE" id="PS51747"/>
    </source>
</evidence>
<comment type="function">
    <text evidence="2 15">This enzyme scavenges exogenous and endogenous cytidine and 2'-deoxycytidine for UMP synthesis.</text>
</comment>
<evidence type="ECO:0000256" key="11">
    <source>
        <dbReference type="ARBA" id="ARBA00049558"/>
    </source>
</evidence>
<evidence type="ECO:0000256" key="15">
    <source>
        <dbReference type="RuleBase" id="RU364006"/>
    </source>
</evidence>
<dbReference type="SUPFAM" id="SSF53927">
    <property type="entry name" value="Cytidine deaminase-like"/>
    <property type="match status" value="1"/>
</dbReference>
<protein>
    <recommendedName>
        <fullName evidence="5 15">Cytidine deaminase</fullName>
        <ecNumber evidence="4 15">3.5.4.5</ecNumber>
    </recommendedName>
    <alternativeName>
        <fullName evidence="9 15">Cytidine aminohydrolase</fullName>
    </alternativeName>
</protein>
<dbReference type="CDD" id="cd01283">
    <property type="entry name" value="cytidine_deaminase"/>
    <property type="match status" value="1"/>
</dbReference>
<feature type="binding site" evidence="13">
    <location>
        <begin position="49"/>
        <end position="55"/>
    </location>
    <ligand>
        <name>substrate</name>
    </ligand>
</feature>
<dbReference type="NCBIfam" id="TIGR01354">
    <property type="entry name" value="cyt_deam_tetra"/>
    <property type="match status" value="1"/>
</dbReference>
<evidence type="ECO:0000256" key="13">
    <source>
        <dbReference type="PIRSR" id="PIRSR606262-2"/>
    </source>
</evidence>
<organism evidence="17 18">
    <name type="scientific">Hungatella hathewayi</name>
    <dbReference type="NCBI Taxonomy" id="154046"/>
    <lineage>
        <taxon>Bacteria</taxon>
        <taxon>Bacillati</taxon>
        <taxon>Bacillota</taxon>
        <taxon>Clostridia</taxon>
        <taxon>Lachnospirales</taxon>
        <taxon>Lachnospiraceae</taxon>
        <taxon>Hungatella</taxon>
    </lineage>
</organism>
<evidence type="ECO:0000256" key="12">
    <source>
        <dbReference type="PIRSR" id="PIRSR606262-1"/>
    </source>
</evidence>
<feature type="binding site" evidence="14">
    <location>
        <position position="60"/>
    </location>
    <ligand>
        <name>Zn(2+)</name>
        <dbReference type="ChEBI" id="CHEBI:29105"/>
        <note>catalytic</note>
    </ligand>
</feature>
<feature type="active site" description="Proton donor" evidence="12">
    <location>
        <position position="62"/>
    </location>
</feature>
<evidence type="ECO:0000256" key="1">
    <source>
        <dbReference type="ARBA" id="ARBA00001947"/>
    </source>
</evidence>
<dbReference type="Pfam" id="PF00383">
    <property type="entry name" value="dCMP_cyt_deam_1"/>
    <property type="match status" value="1"/>
</dbReference>
<dbReference type="InterPro" id="IPR002125">
    <property type="entry name" value="CMP_dCMP_dom"/>
</dbReference>
<comment type="similarity">
    <text evidence="3 15">Belongs to the cytidine and deoxycytidylate deaminase family.</text>
</comment>
<dbReference type="EMBL" id="BQNJ01000003">
    <property type="protein sequence ID" value="GKH04783.1"/>
    <property type="molecule type" value="Genomic_DNA"/>
</dbReference>
<dbReference type="PANTHER" id="PTHR11644:SF2">
    <property type="entry name" value="CYTIDINE DEAMINASE"/>
    <property type="match status" value="1"/>
</dbReference>
<comment type="catalytic activity">
    <reaction evidence="11 15">
        <text>cytidine + H2O + H(+) = uridine + NH4(+)</text>
        <dbReference type="Rhea" id="RHEA:16069"/>
        <dbReference type="ChEBI" id="CHEBI:15377"/>
        <dbReference type="ChEBI" id="CHEBI:15378"/>
        <dbReference type="ChEBI" id="CHEBI:16704"/>
        <dbReference type="ChEBI" id="CHEBI:17562"/>
        <dbReference type="ChEBI" id="CHEBI:28938"/>
        <dbReference type="EC" id="3.5.4.5"/>
    </reaction>
</comment>
<evidence type="ECO:0000256" key="8">
    <source>
        <dbReference type="ARBA" id="ARBA00022833"/>
    </source>
</evidence>
<sequence length="163" mass="18020">MEIVLKEDQVKKLIRTAIEQIPKAYVPYSNYRVGAALLAKNGTVYTGCNIENAAYTPCNCAERTAFFKAVSEEVREFDAICVVGGKNGVLTDYAAPCGVCRQVMMEFCDPETFEIILAASTEQYEILKLKELFPRAFGPGNLFPLETGTLFQPGNESVCRRGL</sequence>
<comment type="catalytic activity">
    <reaction evidence="10 15">
        <text>2'-deoxycytidine + H2O + H(+) = 2'-deoxyuridine + NH4(+)</text>
        <dbReference type="Rhea" id="RHEA:13433"/>
        <dbReference type="ChEBI" id="CHEBI:15377"/>
        <dbReference type="ChEBI" id="CHEBI:15378"/>
        <dbReference type="ChEBI" id="CHEBI:15698"/>
        <dbReference type="ChEBI" id="CHEBI:16450"/>
        <dbReference type="ChEBI" id="CHEBI:28938"/>
        <dbReference type="EC" id="3.5.4.5"/>
    </reaction>
</comment>
<dbReference type="PANTHER" id="PTHR11644">
    <property type="entry name" value="CYTIDINE DEAMINASE"/>
    <property type="match status" value="1"/>
</dbReference>
<evidence type="ECO:0000256" key="14">
    <source>
        <dbReference type="PIRSR" id="PIRSR606262-3"/>
    </source>
</evidence>
<name>A0AA37JT34_9FIRM</name>
<dbReference type="EC" id="3.5.4.5" evidence="4 15"/>
<dbReference type="GO" id="GO:0072527">
    <property type="term" value="P:pyrimidine-containing compound metabolic process"/>
    <property type="evidence" value="ECO:0007669"/>
    <property type="project" value="UniProtKB-ARBA"/>
</dbReference>
<evidence type="ECO:0000256" key="5">
    <source>
        <dbReference type="ARBA" id="ARBA00018266"/>
    </source>
</evidence>
<dbReference type="NCBIfam" id="NF004064">
    <property type="entry name" value="PRK05578.1"/>
    <property type="match status" value="1"/>
</dbReference>
<dbReference type="GO" id="GO:0008270">
    <property type="term" value="F:zinc ion binding"/>
    <property type="evidence" value="ECO:0007669"/>
    <property type="project" value="UniProtKB-UniRule"/>
</dbReference>
<evidence type="ECO:0000256" key="9">
    <source>
        <dbReference type="ARBA" id="ARBA00032005"/>
    </source>
</evidence>
<dbReference type="AlphaFoldDB" id="A0AA37JT34"/>
<gene>
    <name evidence="17" type="primary">cdd_2</name>
    <name evidence="17" type="ORF">CE91St55_67640</name>
</gene>
<dbReference type="InterPro" id="IPR006262">
    <property type="entry name" value="Cyt_deam_tetra"/>
</dbReference>
<keyword evidence="7 15" id="KW-0378">Hydrolase</keyword>
<evidence type="ECO:0000256" key="6">
    <source>
        <dbReference type="ARBA" id="ARBA00022723"/>
    </source>
</evidence>
<dbReference type="InterPro" id="IPR050202">
    <property type="entry name" value="Cyt/Deoxycyt_deaminase"/>
</dbReference>
<evidence type="ECO:0000256" key="2">
    <source>
        <dbReference type="ARBA" id="ARBA00003949"/>
    </source>
</evidence>
<evidence type="ECO:0000256" key="7">
    <source>
        <dbReference type="ARBA" id="ARBA00022801"/>
    </source>
</evidence>
<evidence type="ECO:0000256" key="4">
    <source>
        <dbReference type="ARBA" id="ARBA00012783"/>
    </source>
</evidence>
<reference evidence="17" key="1">
    <citation type="submission" date="2022-01" db="EMBL/GenBank/DDBJ databases">
        <title>Novel bile acid biosynthetic pathways are enriched in the microbiome of centenarians.</title>
        <authorList>
            <person name="Sato Y."/>
            <person name="Atarashi K."/>
            <person name="Plichta R.D."/>
            <person name="Arai Y."/>
            <person name="Sasajima S."/>
            <person name="Kearney M.S."/>
            <person name="Suda W."/>
            <person name="Takeshita K."/>
            <person name="Sasaki T."/>
            <person name="Okamoto S."/>
            <person name="Skelly N.A."/>
            <person name="Okamura Y."/>
            <person name="Vlamakis H."/>
            <person name="Li Y."/>
            <person name="Tanoue T."/>
            <person name="Takei H."/>
            <person name="Nittono H."/>
            <person name="Narushima S."/>
            <person name="Irie J."/>
            <person name="Itoh H."/>
            <person name="Moriya K."/>
            <person name="Sugiura Y."/>
            <person name="Suematsu M."/>
            <person name="Moritoki N."/>
            <person name="Shibata S."/>
            <person name="Littman R.D."/>
            <person name="Fischbach A.M."/>
            <person name="Uwamino Y."/>
            <person name="Inoue T."/>
            <person name="Honda A."/>
            <person name="Hattori M."/>
            <person name="Murai T."/>
            <person name="Xavier J.R."/>
            <person name="Hirose N."/>
            <person name="Honda K."/>
        </authorList>
    </citation>
    <scope>NUCLEOTIDE SEQUENCE</scope>
    <source>
        <strain evidence="17">CE91-St55</strain>
    </source>
</reference>
<proteinExistence type="inferred from homology"/>
<evidence type="ECO:0000313" key="17">
    <source>
        <dbReference type="EMBL" id="GKH04783.1"/>
    </source>
</evidence>
<comment type="caution">
    <text evidence="17">The sequence shown here is derived from an EMBL/GenBank/DDBJ whole genome shotgun (WGS) entry which is preliminary data.</text>
</comment>
<dbReference type="GO" id="GO:0055086">
    <property type="term" value="P:nucleobase-containing small molecule metabolic process"/>
    <property type="evidence" value="ECO:0007669"/>
    <property type="project" value="UniProtKB-ARBA"/>
</dbReference>
<dbReference type="GO" id="GO:0005829">
    <property type="term" value="C:cytosol"/>
    <property type="evidence" value="ECO:0007669"/>
    <property type="project" value="TreeGrafter"/>
</dbReference>
<dbReference type="GO" id="GO:0004126">
    <property type="term" value="F:cytidine deaminase activity"/>
    <property type="evidence" value="ECO:0007669"/>
    <property type="project" value="UniProtKB-UniRule"/>
</dbReference>
<dbReference type="Gene3D" id="3.40.140.10">
    <property type="entry name" value="Cytidine Deaminase, domain 2"/>
    <property type="match status" value="1"/>
</dbReference>
<feature type="binding site" evidence="14">
    <location>
        <position position="97"/>
    </location>
    <ligand>
        <name>Zn(2+)</name>
        <dbReference type="ChEBI" id="CHEBI:29105"/>
        <note>catalytic</note>
    </ligand>
</feature>
<keyword evidence="8 14" id="KW-0862">Zinc</keyword>
<evidence type="ECO:0000256" key="3">
    <source>
        <dbReference type="ARBA" id="ARBA00006576"/>
    </source>
</evidence>
<dbReference type="FunFam" id="3.40.140.10:FF:000008">
    <property type="entry name" value="Cytidine deaminase"/>
    <property type="match status" value="1"/>
</dbReference>
<dbReference type="PROSITE" id="PS51747">
    <property type="entry name" value="CYT_DCMP_DEAMINASES_2"/>
    <property type="match status" value="1"/>
</dbReference>
<feature type="binding site" evidence="14">
    <location>
        <position position="100"/>
    </location>
    <ligand>
        <name>Zn(2+)</name>
        <dbReference type="ChEBI" id="CHEBI:29105"/>
        <note>catalytic</note>
    </ligand>
</feature>